<evidence type="ECO:0000256" key="7">
    <source>
        <dbReference type="ARBA" id="ARBA00023157"/>
    </source>
</evidence>
<evidence type="ECO:0000259" key="10">
    <source>
        <dbReference type="Pfam" id="PF05730"/>
    </source>
</evidence>
<dbReference type="Pfam" id="PF05730">
    <property type="entry name" value="CFEM"/>
    <property type="match status" value="1"/>
</dbReference>
<organism evidence="11 12">
    <name type="scientific">Byssothecium circinans</name>
    <dbReference type="NCBI Taxonomy" id="147558"/>
    <lineage>
        <taxon>Eukaryota</taxon>
        <taxon>Fungi</taxon>
        <taxon>Dikarya</taxon>
        <taxon>Ascomycota</taxon>
        <taxon>Pezizomycotina</taxon>
        <taxon>Dothideomycetes</taxon>
        <taxon>Pleosporomycetidae</taxon>
        <taxon>Pleosporales</taxon>
        <taxon>Massarineae</taxon>
        <taxon>Massarinaceae</taxon>
        <taxon>Byssothecium</taxon>
    </lineage>
</organism>
<keyword evidence="4" id="KW-0964">Secreted</keyword>
<keyword evidence="7" id="KW-1015">Disulfide bond</keyword>
<feature type="domain" description="CFEM" evidence="10">
    <location>
        <begin position="30"/>
        <end position="93"/>
    </location>
</feature>
<dbReference type="AlphaFoldDB" id="A0A6A5U6R2"/>
<evidence type="ECO:0000256" key="9">
    <source>
        <dbReference type="SAM" id="SignalP"/>
    </source>
</evidence>
<evidence type="ECO:0000256" key="1">
    <source>
        <dbReference type="ARBA" id="ARBA00004589"/>
    </source>
</evidence>
<feature type="signal peptide" evidence="9">
    <location>
        <begin position="1"/>
        <end position="26"/>
    </location>
</feature>
<dbReference type="GO" id="GO:0005576">
    <property type="term" value="C:extracellular region"/>
    <property type="evidence" value="ECO:0007669"/>
    <property type="project" value="UniProtKB-SubCell"/>
</dbReference>
<accession>A0A6A5U6R2</accession>
<comment type="subcellular location">
    <subcellularLocation>
        <location evidence="1">Membrane</location>
        <topology evidence="1">Lipid-anchor</topology>
        <topology evidence="1">GPI-anchor</topology>
    </subcellularLocation>
    <subcellularLocation>
        <location evidence="2">Secreted</location>
    </subcellularLocation>
</comment>
<dbReference type="Proteomes" id="UP000800035">
    <property type="component" value="Unassembled WGS sequence"/>
</dbReference>
<proteinExistence type="inferred from homology"/>
<protein>
    <recommendedName>
        <fullName evidence="10">CFEM domain-containing protein</fullName>
    </recommendedName>
</protein>
<evidence type="ECO:0000256" key="8">
    <source>
        <dbReference type="ARBA" id="ARBA00023288"/>
    </source>
</evidence>
<name>A0A6A5U6R2_9PLEO</name>
<evidence type="ECO:0000256" key="5">
    <source>
        <dbReference type="ARBA" id="ARBA00022622"/>
    </source>
</evidence>
<evidence type="ECO:0000313" key="12">
    <source>
        <dbReference type="Proteomes" id="UP000800035"/>
    </source>
</evidence>
<dbReference type="EMBL" id="ML976982">
    <property type="protein sequence ID" value="KAF1960581.1"/>
    <property type="molecule type" value="Genomic_DNA"/>
</dbReference>
<sequence>MARIHINPIFTLLSIILMLTSYTAVAQKFSDLSSCQQGCWAEKLGIADGSNHCQGQVECICSNNVADAFRSCSKSRCKNDSFEIADSFAEQYCRQAETTSSAMPTPTDFPALTRSFHRLRTSTGVNGSPTVVPLFGPGPVEPSTFVTSGIASKPTTPSIR</sequence>
<keyword evidence="12" id="KW-1185">Reference proteome</keyword>
<keyword evidence="8" id="KW-0449">Lipoprotein</keyword>
<keyword evidence="5" id="KW-0472">Membrane</keyword>
<dbReference type="InterPro" id="IPR008427">
    <property type="entry name" value="Extracellular_membr_CFEM_dom"/>
</dbReference>
<comment type="similarity">
    <text evidence="3">Belongs to the RBT5 family.</text>
</comment>
<evidence type="ECO:0000313" key="11">
    <source>
        <dbReference type="EMBL" id="KAF1960581.1"/>
    </source>
</evidence>
<reference evidence="11" key="1">
    <citation type="journal article" date="2020" name="Stud. Mycol.">
        <title>101 Dothideomycetes genomes: a test case for predicting lifestyles and emergence of pathogens.</title>
        <authorList>
            <person name="Haridas S."/>
            <person name="Albert R."/>
            <person name="Binder M."/>
            <person name="Bloem J."/>
            <person name="Labutti K."/>
            <person name="Salamov A."/>
            <person name="Andreopoulos B."/>
            <person name="Baker S."/>
            <person name="Barry K."/>
            <person name="Bills G."/>
            <person name="Bluhm B."/>
            <person name="Cannon C."/>
            <person name="Castanera R."/>
            <person name="Culley D."/>
            <person name="Daum C."/>
            <person name="Ezra D."/>
            <person name="Gonzalez J."/>
            <person name="Henrissat B."/>
            <person name="Kuo A."/>
            <person name="Liang C."/>
            <person name="Lipzen A."/>
            <person name="Lutzoni F."/>
            <person name="Magnuson J."/>
            <person name="Mondo S."/>
            <person name="Nolan M."/>
            <person name="Ohm R."/>
            <person name="Pangilinan J."/>
            <person name="Park H.-J."/>
            <person name="Ramirez L."/>
            <person name="Alfaro M."/>
            <person name="Sun H."/>
            <person name="Tritt A."/>
            <person name="Yoshinaga Y."/>
            <person name="Zwiers L.-H."/>
            <person name="Turgeon B."/>
            <person name="Goodwin S."/>
            <person name="Spatafora J."/>
            <person name="Crous P."/>
            <person name="Grigoriev I."/>
        </authorList>
    </citation>
    <scope>NUCLEOTIDE SEQUENCE</scope>
    <source>
        <strain evidence="11">CBS 675.92</strain>
    </source>
</reference>
<evidence type="ECO:0000256" key="2">
    <source>
        <dbReference type="ARBA" id="ARBA00004613"/>
    </source>
</evidence>
<dbReference type="GO" id="GO:0098552">
    <property type="term" value="C:side of membrane"/>
    <property type="evidence" value="ECO:0007669"/>
    <property type="project" value="UniProtKB-KW"/>
</dbReference>
<evidence type="ECO:0000256" key="6">
    <source>
        <dbReference type="ARBA" id="ARBA00022729"/>
    </source>
</evidence>
<gene>
    <name evidence="11" type="ORF">CC80DRAFT_488877</name>
</gene>
<dbReference type="OrthoDB" id="10456242at2759"/>
<keyword evidence="5" id="KW-0325">Glycoprotein</keyword>
<keyword evidence="6 9" id="KW-0732">Signal</keyword>
<evidence type="ECO:0000256" key="4">
    <source>
        <dbReference type="ARBA" id="ARBA00022525"/>
    </source>
</evidence>
<feature type="chain" id="PRO_5025414916" description="CFEM domain-containing protein" evidence="9">
    <location>
        <begin position="27"/>
        <end position="160"/>
    </location>
</feature>
<keyword evidence="5" id="KW-0336">GPI-anchor</keyword>
<evidence type="ECO:0000256" key="3">
    <source>
        <dbReference type="ARBA" id="ARBA00010031"/>
    </source>
</evidence>